<feature type="transmembrane region" description="Helical" evidence="7">
    <location>
        <begin position="210"/>
        <end position="229"/>
    </location>
</feature>
<dbReference type="PANTHER" id="PTHR43670:SF130">
    <property type="entry name" value="INACTIVE PROTEIN RESTRICTED TEV MOVEMENT 2-LIKE"/>
    <property type="match status" value="1"/>
</dbReference>
<dbReference type="CDD" id="cd06464">
    <property type="entry name" value="ACD_sHsps-like"/>
    <property type="match status" value="1"/>
</dbReference>
<dbReference type="Gene3D" id="2.60.40.790">
    <property type="match status" value="1"/>
</dbReference>
<evidence type="ECO:0000313" key="10">
    <source>
        <dbReference type="Proteomes" id="UP000027120"/>
    </source>
</evidence>
<evidence type="ECO:0000256" key="5">
    <source>
        <dbReference type="RuleBase" id="RU003616"/>
    </source>
</evidence>
<evidence type="ECO:0000256" key="1">
    <source>
        <dbReference type="ARBA" id="ARBA00004162"/>
    </source>
</evidence>
<evidence type="ECO:0000259" key="8">
    <source>
        <dbReference type="PROSITE" id="PS01031"/>
    </source>
</evidence>
<dbReference type="eggNOG" id="KOG0710">
    <property type="taxonomic scope" value="Eukaryota"/>
</dbReference>
<dbReference type="InterPro" id="IPR008978">
    <property type="entry name" value="HSP20-like_chaperone"/>
</dbReference>
<evidence type="ECO:0000256" key="7">
    <source>
        <dbReference type="SAM" id="Phobius"/>
    </source>
</evidence>
<dbReference type="Proteomes" id="UP000027120">
    <property type="component" value="Unassembled WGS sequence"/>
</dbReference>
<dbReference type="Pfam" id="PF00011">
    <property type="entry name" value="HSP20"/>
    <property type="match status" value="1"/>
</dbReference>
<keyword evidence="7" id="KW-1133">Transmembrane helix</keyword>
<keyword evidence="7" id="KW-0472">Membrane</keyword>
<keyword evidence="10" id="KW-1185">Reference proteome</keyword>
<dbReference type="GO" id="GO:0005886">
    <property type="term" value="C:plasma membrane"/>
    <property type="evidence" value="ECO:0007669"/>
    <property type="project" value="UniProtKB-SubCell"/>
</dbReference>
<gene>
    <name evidence="9" type="ORF">CISIN_1g026451mg</name>
</gene>
<dbReference type="SMR" id="A0A067GKT2"/>
<dbReference type="GO" id="GO:0034605">
    <property type="term" value="P:cellular response to heat"/>
    <property type="evidence" value="ECO:0000318"/>
    <property type="project" value="GO_Central"/>
</dbReference>
<dbReference type="GO" id="GO:0006952">
    <property type="term" value="P:defense response"/>
    <property type="evidence" value="ECO:0007669"/>
    <property type="project" value="UniProtKB-KW"/>
</dbReference>
<dbReference type="InterPro" id="IPR002068">
    <property type="entry name" value="A-crystallin/Hsp20_dom"/>
</dbReference>
<proteinExistence type="inferred from homology"/>
<dbReference type="SUPFAM" id="SSF49764">
    <property type="entry name" value="HSP20-like chaperones"/>
    <property type="match status" value="1"/>
</dbReference>
<sequence length="238" mass="26852">MANVGRTRRDGEKTLTNNPIVKEFVPSSGWTEDSNGHYLLVDLPDFKKEQVKLQVDSSGNITVSGEMLTSDNRYIMRFEQMFPLPPNSDMDKISGKFDGELLYVTVPKRAKEESTEQPSLPASASGENEQQILHRNDDIPENVVEESNDHQMREGDDDRACQTNNKEKKSNKSEKDSCVDSFGEDFLRKWGNEPSHPFERGMKILRRNKGIIITAVLAFSLGVLLSRKFGSADHIDSD</sequence>
<comment type="subcellular location">
    <subcellularLocation>
        <location evidence="1">Cell membrane</location>
        <topology evidence="1">Single-pass membrane protein</topology>
    </subcellularLocation>
</comment>
<evidence type="ECO:0000256" key="3">
    <source>
        <dbReference type="ARBA" id="ARBA00022821"/>
    </source>
</evidence>
<keyword evidence="3" id="KW-0611">Plant defense</keyword>
<evidence type="ECO:0000256" key="4">
    <source>
        <dbReference type="PROSITE-ProRule" id="PRU00285"/>
    </source>
</evidence>
<feature type="compositionally biased region" description="Polar residues" evidence="6">
    <location>
        <begin position="116"/>
        <end position="131"/>
    </location>
</feature>
<reference evidence="9 10" key="1">
    <citation type="submission" date="2014-04" db="EMBL/GenBank/DDBJ databases">
        <authorList>
            <consortium name="International Citrus Genome Consortium"/>
            <person name="Gmitter F."/>
            <person name="Chen C."/>
            <person name="Farmerie W."/>
            <person name="Harkins T."/>
            <person name="Desany B."/>
            <person name="Mohiuddin M."/>
            <person name="Kodira C."/>
            <person name="Borodovsky M."/>
            <person name="Lomsadze A."/>
            <person name="Burns P."/>
            <person name="Jenkins J."/>
            <person name="Prochnik S."/>
            <person name="Shu S."/>
            <person name="Chapman J."/>
            <person name="Pitluck S."/>
            <person name="Schmutz J."/>
            <person name="Rokhsar D."/>
        </authorList>
    </citation>
    <scope>NUCLEOTIDE SEQUENCE</scope>
</reference>
<keyword evidence="2" id="KW-1003">Cell membrane</keyword>
<keyword evidence="7" id="KW-0812">Transmembrane</keyword>
<dbReference type="PaxDb" id="2711-XP_006476652.1"/>
<feature type="compositionally biased region" description="Basic and acidic residues" evidence="6">
    <location>
        <begin position="147"/>
        <end position="178"/>
    </location>
</feature>
<organism evidence="9 10">
    <name type="scientific">Citrus sinensis</name>
    <name type="common">Sweet orange</name>
    <name type="synonym">Citrus aurantium var. sinensis</name>
    <dbReference type="NCBI Taxonomy" id="2711"/>
    <lineage>
        <taxon>Eukaryota</taxon>
        <taxon>Viridiplantae</taxon>
        <taxon>Streptophyta</taxon>
        <taxon>Embryophyta</taxon>
        <taxon>Tracheophyta</taxon>
        <taxon>Spermatophyta</taxon>
        <taxon>Magnoliopsida</taxon>
        <taxon>eudicotyledons</taxon>
        <taxon>Gunneridae</taxon>
        <taxon>Pentapetalae</taxon>
        <taxon>rosids</taxon>
        <taxon>malvids</taxon>
        <taxon>Sapindales</taxon>
        <taxon>Rutaceae</taxon>
        <taxon>Aurantioideae</taxon>
        <taxon>Citrus</taxon>
    </lineage>
</organism>
<name>A0A067GKT2_CITSI</name>
<dbReference type="PANTHER" id="PTHR43670">
    <property type="entry name" value="HEAT SHOCK PROTEIN 26"/>
    <property type="match status" value="1"/>
</dbReference>
<dbReference type="AlphaFoldDB" id="A0A067GKT2"/>
<feature type="region of interest" description="Disordered" evidence="6">
    <location>
        <begin position="110"/>
        <end position="179"/>
    </location>
</feature>
<dbReference type="KEGG" id="cit:102630949"/>
<dbReference type="PROSITE" id="PS01031">
    <property type="entry name" value="SHSP"/>
    <property type="match status" value="1"/>
</dbReference>
<protein>
    <recommendedName>
        <fullName evidence="8">SHSP domain-containing protein</fullName>
    </recommendedName>
</protein>
<comment type="similarity">
    <text evidence="4 5">Belongs to the small heat shock protein (HSP20) family.</text>
</comment>
<accession>A0A067GKT2</accession>
<evidence type="ECO:0000256" key="2">
    <source>
        <dbReference type="ARBA" id="ARBA00022475"/>
    </source>
</evidence>
<evidence type="ECO:0000313" key="9">
    <source>
        <dbReference type="EMBL" id="KDO76052.1"/>
    </source>
</evidence>
<dbReference type="EMBL" id="KK784881">
    <property type="protein sequence ID" value="KDO76052.1"/>
    <property type="molecule type" value="Genomic_DNA"/>
</dbReference>
<feature type="domain" description="SHSP" evidence="8">
    <location>
        <begin position="19"/>
        <end position="123"/>
    </location>
</feature>
<evidence type="ECO:0000256" key="6">
    <source>
        <dbReference type="SAM" id="MobiDB-lite"/>
    </source>
</evidence>